<keyword evidence="3" id="KW-1185">Reference proteome</keyword>
<sequence>MNRVPARFLATAASPSLRHHLAAYKRLRIRTEKEIENSYPLICNYLENPKLADPVEELVIYNEYWSRYAVYDGLIKNLSPKQDALPVRQEAHAAFATHIAGLGLSKPITARMLDVLEWKKKHLGLRPDIPGGYTAANVEYAEIAVIMLLSLCKNITRFQCGSIGGSINRTAFLHEYLLANNYDAIPSPALQSLEVLTVYPGGALDEREYDSTAFLETMRRFHRLPRLSAIVMDGVCDYQDNDRVVLPAGAGTFSKLEFHHGDIPSPLMGTMIRVSKGLEEFSLKPGGLWTHDSADETVGLKTVGKCLLEQRTTLRKLDIDVAQGMIQSSGEEEEPVEDYVGNGPDEATRILEGQMDRWCRIDERDGRPGPLWPADLPDTRKYGYGLGSLHDFEALTHLRISLEALLGIVPPWLHVPKGTKRPELPFRLVDGLPPSLERLVLYGYKRGANPEMDEQVDELLAQKDKRFPKLKEVHGVEETIGGMVEGLLLKADKLAEENGGETEPEDTLWSRPDHRDDPGWVRA</sequence>
<gene>
    <name evidence="2" type="ORF">ACRE_075550</name>
</gene>
<dbReference type="HOGENOM" id="CLU_037788_0_0_1"/>
<protein>
    <submittedName>
        <fullName evidence="2">Uncharacterized protein</fullName>
    </submittedName>
</protein>
<organism evidence="2 3">
    <name type="scientific">Hapsidospora chrysogenum (strain ATCC 11550 / CBS 779.69 / DSM 880 / IAM 14645 / JCM 23072 / IMI 49137)</name>
    <name type="common">Acremonium chrysogenum</name>
    <dbReference type="NCBI Taxonomy" id="857340"/>
    <lineage>
        <taxon>Eukaryota</taxon>
        <taxon>Fungi</taxon>
        <taxon>Dikarya</taxon>
        <taxon>Ascomycota</taxon>
        <taxon>Pezizomycotina</taxon>
        <taxon>Sordariomycetes</taxon>
        <taxon>Hypocreomycetidae</taxon>
        <taxon>Hypocreales</taxon>
        <taxon>Bionectriaceae</taxon>
        <taxon>Hapsidospora</taxon>
    </lineage>
</organism>
<dbReference type="OrthoDB" id="3437411at2759"/>
<reference evidence="3" key="1">
    <citation type="journal article" date="2014" name="Genome Announc.">
        <title>Genome sequence and annotation of Acremonium chrysogenum, producer of the beta-lactam antibiotic cephalosporin C.</title>
        <authorList>
            <person name="Terfehr D."/>
            <person name="Dahlmann T.A."/>
            <person name="Specht T."/>
            <person name="Zadra I."/>
            <person name="Kuernsteiner H."/>
            <person name="Kueck U."/>
        </authorList>
    </citation>
    <scope>NUCLEOTIDE SEQUENCE [LARGE SCALE GENOMIC DNA]</scope>
    <source>
        <strain evidence="3">ATCC 11550 / CBS 779.69 / DSM 880 / IAM 14645 / JCM 23072 / IMI 49137</strain>
    </source>
</reference>
<dbReference type="STRING" id="857340.A0A086SX81"/>
<comment type="caution">
    <text evidence="2">The sequence shown here is derived from an EMBL/GenBank/DDBJ whole genome shotgun (WGS) entry which is preliminary data.</text>
</comment>
<evidence type="ECO:0000313" key="2">
    <source>
        <dbReference type="EMBL" id="KFH41713.1"/>
    </source>
</evidence>
<dbReference type="Proteomes" id="UP000029964">
    <property type="component" value="Unassembled WGS sequence"/>
</dbReference>
<feature type="region of interest" description="Disordered" evidence="1">
    <location>
        <begin position="494"/>
        <end position="523"/>
    </location>
</feature>
<accession>A0A086SX81</accession>
<evidence type="ECO:0000256" key="1">
    <source>
        <dbReference type="SAM" id="MobiDB-lite"/>
    </source>
</evidence>
<dbReference type="AlphaFoldDB" id="A0A086SX81"/>
<dbReference type="EMBL" id="JPKY01000117">
    <property type="protein sequence ID" value="KFH41713.1"/>
    <property type="molecule type" value="Genomic_DNA"/>
</dbReference>
<evidence type="ECO:0000313" key="3">
    <source>
        <dbReference type="Proteomes" id="UP000029964"/>
    </source>
</evidence>
<feature type="compositionally biased region" description="Basic and acidic residues" evidence="1">
    <location>
        <begin position="511"/>
        <end position="523"/>
    </location>
</feature>
<name>A0A086SX81_HAPC1</name>
<proteinExistence type="predicted"/>